<keyword evidence="2" id="KW-1185">Reference proteome</keyword>
<accession>A0AAV7N0S0</accession>
<organism evidence="1 2">
    <name type="scientific">Pleurodeles waltl</name>
    <name type="common">Iberian ribbed newt</name>
    <dbReference type="NCBI Taxonomy" id="8319"/>
    <lineage>
        <taxon>Eukaryota</taxon>
        <taxon>Metazoa</taxon>
        <taxon>Chordata</taxon>
        <taxon>Craniata</taxon>
        <taxon>Vertebrata</taxon>
        <taxon>Euteleostomi</taxon>
        <taxon>Amphibia</taxon>
        <taxon>Batrachia</taxon>
        <taxon>Caudata</taxon>
        <taxon>Salamandroidea</taxon>
        <taxon>Salamandridae</taxon>
        <taxon>Pleurodelinae</taxon>
        <taxon>Pleurodeles</taxon>
    </lineage>
</organism>
<protein>
    <submittedName>
        <fullName evidence="1">Uncharacterized protein</fullName>
    </submittedName>
</protein>
<sequence>MNGSHTDKNVVQEQISSQYQVRPEFLTSERKAGLGLSQLRVATLTASLLRGIITCCWRSRSGDEAELLVHRLSPPENTLTWGIKTPSHLVHANPCHEQIMQLPNHGKIRSWTTKPGRYRLTKDRCCVAEESLRA</sequence>
<evidence type="ECO:0000313" key="2">
    <source>
        <dbReference type="Proteomes" id="UP001066276"/>
    </source>
</evidence>
<dbReference type="Proteomes" id="UP001066276">
    <property type="component" value="Chromosome 9"/>
</dbReference>
<dbReference type="AlphaFoldDB" id="A0AAV7N0S0"/>
<proteinExistence type="predicted"/>
<evidence type="ECO:0000313" key="1">
    <source>
        <dbReference type="EMBL" id="KAJ1108122.1"/>
    </source>
</evidence>
<name>A0AAV7N0S0_PLEWA</name>
<reference evidence="1" key="1">
    <citation type="journal article" date="2022" name="bioRxiv">
        <title>Sequencing and chromosome-scale assembly of the giantPleurodeles waltlgenome.</title>
        <authorList>
            <person name="Brown T."/>
            <person name="Elewa A."/>
            <person name="Iarovenko S."/>
            <person name="Subramanian E."/>
            <person name="Araus A.J."/>
            <person name="Petzold A."/>
            <person name="Susuki M."/>
            <person name="Suzuki K.-i.T."/>
            <person name="Hayashi T."/>
            <person name="Toyoda A."/>
            <person name="Oliveira C."/>
            <person name="Osipova E."/>
            <person name="Leigh N.D."/>
            <person name="Simon A."/>
            <person name="Yun M.H."/>
        </authorList>
    </citation>
    <scope>NUCLEOTIDE SEQUENCE</scope>
    <source>
        <strain evidence="1">20211129_DDA</strain>
        <tissue evidence="1">Liver</tissue>
    </source>
</reference>
<dbReference type="EMBL" id="JANPWB010000013">
    <property type="protein sequence ID" value="KAJ1108122.1"/>
    <property type="molecule type" value="Genomic_DNA"/>
</dbReference>
<gene>
    <name evidence="1" type="ORF">NDU88_005504</name>
</gene>
<comment type="caution">
    <text evidence="1">The sequence shown here is derived from an EMBL/GenBank/DDBJ whole genome shotgun (WGS) entry which is preliminary data.</text>
</comment>